<keyword evidence="2" id="KW-1185">Reference proteome</keyword>
<evidence type="ECO:0000313" key="2">
    <source>
        <dbReference type="Proteomes" id="UP000605784"/>
    </source>
</evidence>
<dbReference type="Proteomes" id="UP000605784">
    <property type="component" value="Unassembled WGS sequence"/>
</dbReference>
<proteinExistence type="predicted"/>
<dbReference type="EMBL" id="BMOU01000001">
    <property type="protein sequence ID" value="GGN89811.1"/>
    <property type="molecule type" value="Genomic_DNA"/>
</dbReference>
<dbReference type="AlphaFoldDB" id="A0A830GI81"/>
<reference evidence="1" key="2">
    <citation type="submission" date="2020-09" db="EMBL/GenBank/DDBJ databases">
        <authorList>
            <person name="Sun Q."/>
            <person name="Ohkuma M."/>
        </authorList>
    </citation>
    <scope>NUCLEOTIDE SEQUENCE</scope>
    <source>
        <strain evidence="1">JCM 17820</strain>
    </source>
</reference>
<gene>
    <name evidence="1" type="ORF">GCM10009030_10960</name>
</gene>
<name>A0A830GI81_9EURY</name>
<sequence>MAHGQTTTIRTEDGFLATGGRSQRTWRLTVDNDVTARLDPRADTGGVRLDGSVTRVPVAGLGGGVYAFVVAGWADEGEARRPIAVGARFRLRGPPLALSHTEAVERVDHSGATVTVDADPGLGDPVTYVLSCTRRAADARQMLPEEAVTNPPVRNLLAAYDPAVEEVVLHTRRHPAYPNPVLGPVTMRDTGFEIRIRGETNTSE</sequence>
<comment type="caution">
    <text evidence="1">The sequence shown here is derived from an EMBL/GenBank/DDBJ whole genome shotgun (WGS) entry which is preliminary data.</text>
</comment>
<dbReference type="RefSeq" id="WP_188995309.1">
    <property type="nucleotide sequence ID" value="NZ_BMOU01000001.1"/>
</dbReference>
<accession>A0A830GI81</accession>
<reference evidence="1" key="1">
    <citation type="journal article" date="2014" name="Int. J. Syst. Evol. Microbiol.">
        <title>Complete genome sequence of Corynebacterium casei LMG S-19264T (=DSM 44701T), isolated from a smear-ripened cheese.</title>
        <authorList>
            <consortium name="US DOE Joint Genome Institute (JGI-PGF)"/>
            <person name="Walter F."/>
            <person name="Albersmeier A."/>
            <person name="Kalinowski J."/>
            <person name="Ruckert C."/>
        </authorList>
    </citation>
    <scope>NUCLEOTIDE SEQUENCE</scope>
    <source>
        <strain evidence="1">JCM 17820</strain>
    </source>
</reference>
<evidence type="ECO:0000313" key="1">
    <source>
        <dbReference type="EMBL" id="GGN89811.1"/>
    </source>
</evidence>
<protein>
    <submittedName>
        <fullName evidence="1">Uncharacterized protein</fullName>
    </submittedName>
</protein>
<organism evidence="1 2">
    <name type="scientific">Haloarcula pellucida</name>
    <dbReference type="NCBI Taxonomy" id="1427151"/>
    <lineage>
        <taxon>Archaea</taxon>
        <taxon>Methanobacteriati</taxon>
        <taxon>Methanobacteriota</taxon>
        <taxon>Stenosarchaea group</taxon>
        <taxon>Halobacteria</taxon>
        <taxon>Halobacteriales</taxon>
        <taxon>Haloarculaceae</taxon>
        <taxon>Haloarcula</taxon>
    </lineage>
</organism>